<dbReference type="GO" id="GO:0003677">
    <property type="term" value="F:DNA binding"/>
    <property type="evidence" value="ECO:0007669"/>
    <property type="project" value="InterPro"/>
</dbReference>
<dbReference type="SMART" id="SM00530">
    <property type="entry name" value="HTH_XRE"/>
    <property type="match status" value="1"/>
</dbReference>
<sequence>MSIDKRQLRFGDALRRLRAEAGYRTGKDFAERIGWQTSKVSRLEKGRTLPADSDVVAWVEAVGADADTAAELRNELAELRLERDRWKSQLRLGHADRQRREAVAEGDASRIVTVEYFLVPGLVQTADYARAVFSLAAEMHESLNDADQAVRERVRRQEVLYDPGKVVEVLIGESALRYPPVPVAVNRAQIDRLITLSGLPNLRLGVIPLDVPLPTITMHGYTILDDTVVVEINHTEVVATDPEDVGLYDQITSALWRIAAEGDAARAVLANVARPR</sequence>
<dbReference type="InterPro" id="IPR010982">
    <property type="entry name" value="Lambda_DNA-bd_dom_sf"/>
</dbReference>
<evidence type="ECO:0000313" key="2">
    <source>
        <dbReference type="EMBL" id="TDQ05810.1"/>
    </source>
</evidence>
<dbReference type="Pfam" id="PF19054">
    <property type="entry name" value="DUF5753"/>
    <property type="match status" value="1"/>
</dbReference>
<feature type="domain" description="HTH cro/C1-type" evidence="1">
    <location>
        <begin position="13"/>
        <end position="69"/>
    </location>
</feature>
<dbReference type="AlphaFoldDB" id="A0A4R6SQC8"/>
<dbReference type="InterPro" id="IPR043917">
    <property type="entry name" value="DUF5753"/>
</dbReference>
<proteinExistence type="predicted"/>
<protein>
    <submittedName>
        <fullName evidence="2">Helix-turn-helix protein</fullName>
    </submittedName>
</protein>
<dbReference type="Proteomes" id="UP000295444">
    <property type="component" value="Unassembled WGS sequence"/>
</dbReference>
<comment type="caution">
    <text evidence="2">The sequence shown here is derived from an EMBL/GenBank/DDBJ whole genome shotgun (WGS) entry which is preliminary data.</text>
</comment>
<reference evidence="2 3" key="1">
    <citation type="submission" date="2019-03" db="EMBL/GenBank/DDBJ databases">
        <title>Genomic Encyclopedia of Type Strains, Phase IV (KMG-IV): sequencing the most valuable type-strain genomes for metagenomic binning, comparative biology and taxonomic classification.</title>
        <authorList>
            <person name="Goeker M."/>
        </authorList>
    </citation>
    <scope>NUCLEOTIDE SEQUENCE [LARGE SCALE GENOMIC DNA]</scope>
    <source>
        <strain evidence="2 3">DSM 45361</strain>
    </source>
</reference>
<gene>
    <name evidence="2" type="ORF">EV186_1011788</name>
</gene>
<dbReference type="SUPFAM" id="SSF47413">
    <property type="entry name" value="lambda repressor-like DNA-binding domains"/>
    <property type="match status" value="1"/>
</dbReference>
<dbReference type="CDD" id="cd00093">
    <property type="entry name" value="HTH_XRE"/>
    <property type="match status" value="1"/>
</dbReference>
<dbReference type="Pfam" id="PF13560">
    <property type="entry name" value="HTH_31"/>
    <property type="match status" value="1"/>
</dbReference>
<organism evidence="2 3">
    <name type="scientific">Labedaea rhizosphaerae</name>
    <dbReference type="NCBI Taxonomy" id="598644"/>
    <lineage>
        <taxon>Bacteria</taxon>
        <taxon>Bacillati</taxon>
        <taxon>Actinomycetota</taxon>
        <taxon>Actinomycetes</taxon>
        <taxon>Pseudonocardiales</taxon>
        <taxon>Pseudonocardiaceae</taxon>
        <taxon>Labedaea</taxon>
    </lineage>
</organism>
<dbReference type="EMBL" id="SNXZ01000001">
    <property type="protein sequence ID" value="TDQ05810.1"/>
    <property type="molecule type" value="Genomic_DNA"/>
</dbReference>
<evidence type="ECO:0000259" key="1">
    <source>
        <dbReference type="SMART" id="SM00530"/>
    </source>
</evidence>
<dbReference type="OrthoDB" id="4966777at2"/>
<keyword evidence="3" id="KW-1185">Reference proteome</keyword>
<dbReference type="InterPro" id="IPR001387">
    <property type="entry name" value="Cro/C1-type_HTH"/>
</dbReference>
<evidence type="ECO:0000313" key="3">
    <source>
        <dbReference type="Proteomes" id="UP000295444"/>
    </source>
</evidence>
<name>A0A4R6SQC8_LABRH</name>
<dbReference type="RefSeq" id="WP_133848495.1">
    <property type="nucleotide sequence ID" value="NZ_SNXZ01000001.1"/>
</dbReference>
<accession>A0A4R6SQC8</accession>
<dbReference type="Gene3D" id="1.10.260.40">
    <property type="entry name" value="lambda repressor-like DNA-binding domains"/>
    <property type="match status" value="1"/>
</dbReference>